<accession>A0A8D5U8K4</accession>
<sequence length="143" mass="16130">MVEKTYSGGEKGLITKSTAYKIWWAGRYLERIENTARMGLIALECGKDVNELPKVLGINKDVFTYLKDNLDVLREDLRSFGDEAVINSVATLEGAIYAKNNDLKEYFKGVLQAALFLGSIIEDKIGPTITTFYPRKQEEIKTQ</sequence>
<evidence type="ECO:0000313" key="2">
    <source>
        <dbReference type="EMBL" id="BCU71606.1"/>
    </source>
</evidence>
<dbReference type="InterPro" id="IPR007296">
    <property type="entry name" value="DUF403"/>
</dbReference>
<evidence type="ECO:0000313" key="3">
    <source>
        <dbReference type="Proteomes" id="UP000825123"/>
    </source>
</evidence>
<evidence type="ECO:0000259" key="1">
    <source>
        <dbReference type="Pfam" id="PF04168"/>
    </source>
</evidence>
<feature type="domain" description="DUF403" evidence="1">
    <location>
        <begin position="18"/>
        <end position="66"/>
    </location>
</feature>
<dbReference type="EMBL" id="AP024597">
    <property type="protein sequence ID" value="BCU71606.1"/>
    <property type="molecule type" value="Genomic_DNA"/>
</dbReference>
<proteinExistence type="predicted"/>
<keyword evidence="3" id="KW-1185">Reference proteome</keyword>
<gene>
    <name evidence="2" type="ORF">KN1_29030</name>
</gene>
<protein>
    <recommendedName>
        <fullName evidence="1">DUF403 domain-containing protein</fullName>
    </recommendedName>
</protein>
<dbReference type="KEGG" id="csty:KN1_29030"/>
<dbReference type="Pfam" id="PF04168">
    <property type="entry name" value="Alpha-E"/>
    <property type="match status" value="1"/>
</dbReference>
<reference evidence="2 3" key="1">
    <citation type="submission" date="2021-04" db="EMBL/GenBank/DDBJ databases">
        <title>Complete genome sequence of Stygiolobus sp. KN-1.</title>
        <authorList>
            <person name="Nakamura K."/>
            <person name="Sakai H."/>
            <person name="Kurosawa N."/>
        </authorList>
    </citation>
    <scope>NUCLEOTIDE SEQUENCE [LARGE SCALE GENOMIC DNA]</scope>
    <source>
        <strain evidence="2 3">KN-1</strain>
    </source>
</reference>
<dbReference type="AlphaFoldDB" id="A0A8D5U8K4"/>
<name>A0A8D5U8K4_9CREN</name>
<organism evidence="2 3">
    <name type="scientific">Stygiolobus caldivivus</name>
    <dbReference type="NCBI Taxonomy" id="2824673"/>
    <lineage>
        <taxon>Archaea</taxon>
        <taxon>Thermoproteota</taxon>
        <taxon>Thermoprotei</taxon>
        <taxon>Sulfolobales</taxon>
        <taxon>Sulfolobaceae</taxon>
        <taxon>Stygiolobus</taxon>
    </lineage>
</organism>
<dbReference type="Proteomes" id="UP000825123">
    <property type="component" value="Chromosome"/>
</dbReference>